<dbReference type="Gene3D" id="3.40.1190.20">
    <property type="match status" value="1"/>
</dbReference>
<comment type="similarity">
    <text evidence="12">Belongs to the carbohydrate kinase PfkB family. Ribokinase subfamily.</text>
</comment>
<reference evidence="14 15" key="1">
    <citation type="submission" date="2017-07" db="EMBL/GenBank/DDBJ databases">
        <title>Tetzosporium hominis gen.nov. sp.nov.</title>
        <authorList>
            <person name="Tetz G."/>
            <person name="Tetz V."/>
        </authorList>
    </citation>
    <scope>NUCLEOTIDE SEQUENCE [LARGE SCALE GENOMIC DNA]</scope>
    <source>
        <strain evidence="14 15">VT-49</strain>
    </source>
</reference>
<keyword evidence="7 12" id="KW-0418">Kinase</keyword>
<comment type="pathway">
    <text evidence="12">Carbohydrate metabolism; D-ribose degradation; D-ribose 5-phosphate from beta-D-ribopyranose: step 2/2.</text>
</comment>
<dbReference type="GO" id="GO:0019303">
    <property type="term" value="P:D-ribose catabolic process"/>
    <property type="evidence" value="ECO:0007669"/>
    <property type="project" value="UniProtKB-UniRule"/>
</dbReference>
<keyword evidence="5 12" id="KW-0479">Metal-binding</keyword>
<comment type="subunit">
    <text evidence="12">Homodimer.</text>
</comment>
<dbReference type="PROSITE" id="PS00584">
    <property type="entry name" value="PFKB_KINASES_2"/>
    <property type="match status" value="1"/>
</dbReference>
<dbReference type="GO" id="GO:0005829">
    <property type="term" value="C:cytosol"/>
    <property type="evidence" value="ECO:0007669"/>
    <property type="project" value="TreeGrafter"/>
</dbReference>
<feature type="binding site" evidence="12">
    <location>
        <position position="268"/>
    </location>
    <ligand>
        <name>K(+)</name>
        <dbReference type="ChEBI" id="CHEBI:29103"/>
    </ligand>
</feature>
<evidence type="ECO:0000256" key="6">
    <source>
        <dbReference type="ARBA" id="ARBA00022741"/>
    </source>
</evidence>
<dbReference type="GO" id="GO:0005524">
    <property type="term" value="F:ATP binding"/>
    <property type="evidence" value="ECO:0007669"/>
    <property type="project" value="UniProtKB-UniRule"/>
</dbReference>
<keyword evidence="15" id="KW-1185">Reference proteome</keyword>
<dbReference type="EMBL" id="NOKQ01000196">
    <property type="protein sequence ID" value="OZS78423.1"/>
    <property type="molecule type" value="Genomic_DNA"/>
</dbReference>
<feature type="binding site" evidence="12">
    <location>
        <position position="238"/>
    </location>
    <ligand>
        <name>substrate</name>
    </ligand>
</feature>
<dbReference type="UniPathway" id="UPA00916">
    <property type="reaction ID" value="UER00889"/>
</dbReference>
<dbReference type="PRINTS" id="PR00990">
    <property type="entry name" value="RIBOKINASE"/>
</dbReference>
<comment type="caution">
    <text evidence="12">Lacks conserved residue(s) required for the propagation of feature annotation.</text>
</comment>
<feature type="binding site" evidence="12">
    <location>
        <position position="271"/>
    </location>
    <ligand>
        <name>K(+)</name>
        <dbReference type="ChEBI" id="CHEBI:29103"/>
    </ligand>
</feature>
<comment type="catalytic activity">
    <reaction evidence="12">
        <text>D-ribose + ATP = D-ribose 5-phosphate + ADP + H(+)</text>
        <dbReference type="Rhea" id="RHEA:13697"/>
        <dbReference type="ChEBI" id="CHEBI:15378"/>
        <dbReference type="ChEBI" id="CHEBI:30616"/>
        <dbReference type="ChEBI" id="CHEBI:47013"/>
        <dbReference type="ChEBI" id="CHEBI:78346"/>
        <dbReference type="ChEBI" id="CHEBI:456216"/>
        <dbReference type="EC" id="2.7.1.15"/>
    </reaction>
</comment>
<keyword evidence="12" id="KW-0963">Cytoplasm</keyword>
<feature type="binding site" evidence="12">
    <location>
        <position position="180"/>
    </location>
    <ligand>
        <name>ATP</name>
        <dbReference type="ChEBI" id="CHEBI:30616"/>
    </ligand>
</feature>
<feature type="binding site" evidence="12">
    <location>
        <begin position="9"/>
        <end position="11"/>
    </location>
    <ligand>
        <name>substrate</name>
    </ligand>
</feature>
<comment type="activity regulation">
    <text evidence="12">Activated by a monovalent cation that binds near, but not in, the active site. The most likely occupant of the site in vivo is potassium. Ion binding induces a conformational change that may alter substrate affinity.</text>
</comment>
<dbReference type="CDD" id="cd01174">
    <property type="entry name" value="ribokinase"/>
    <property type="match status" value="1"/>
</dbReference>
<name>A0A264W4A0_9BACL</name>
<sequence>MITVIGSINMDLVVRTDHFPKQGETRLGNLFATIPGGKGANQAVAAARLGADVKLLGVVGNDAFGHELTQTLKNEGIHTQAIQQVEEPTGIANILVSNKDNRIIVVPGANHKWDAQMIQAMEAIIPKSKVVVFQLEIPVDMVRRGLALCKEHGVQAILNPAPTDAFTEELLEYGALLTPNESEAETIWGADWKNAIGEFPNQVVVTLGEDGAMYPGTTDAVYVTGYPVEVVDTTGAGDTFNGALAYGLSQDWELSKAIEFANAAASLSVEALGAQTGMPALQAVMERMTR</sequence>
<accession>A0A264W4A0</accession>
<dbReference type="EC" id="2.7.1.15" evidence="2 12"/>
<feature type="binding site" evidence="12">
    <location>
        <position position="234"/>
    </location>
    <ligand>
        <name>K(+)</name>
        <dbReference type="ChEBI" id="CHEBI:29103"/>
    </ligand>
</feature>
<organism evidence="14 15">
    <name type="scientific">Tetzosporium hominis</name>
    <dbReference type="NCBI Taxonomy" id="2020506"/>
    <lineage>
        <taxon>Bacteria</taxon>
        <taxon>Bacillati</taxon>
        <taxon>Bacillota</taxon>
        <taxon>Bacilli</taxon>
        <taxon>Bacillales</taxon>
        <taxon>Caryophanaceae</taxon>
        <taxon>Tetzosporium</taxon>
    </lineage>
</organism>
<feature type="binding site" evidence="12">
    <location>
        <begin position="206"/>
        <end position="211"/>
    </location>
    <ligand>
        <name>ATP</name>
        <dbReference type="ChEBI" id="CHEBI:30616"/>
    </ligand>
</feature>
<evidence type="ECO:0000313" key="15">
    <source>
        <dbReference type="Proteomes" id="UP000217065"/>
    </source>
</evidence>
<dbReference type="RefSeq" id="WP_094942443.1">
    <property type="nucleotide sequence ID" value="NZ_NOKQ01000196.1"/>
</dbReference>
<keyword evidence="11 12" id="KW-0119">Carbohydrate metabolism</keyword>
<dbReference type="Proteomes" id="UP000217065">
    <property type="component" value="Unassembled WGS sequence"/>
</dbReference>
<feature type="binding site" evidence="12">
    <location>
        <position position="262"/>
    </location>
    <ligand>
        <name>ATP</name>
        <dbReference type="ChEBI" id="CHEBI:30616"/>
    </ligand>
</feature>
<dbReference type="InterPro" id="IPR011877">
    <property type="entry name" value="Ribokinase"/>
</dbReference>
<comment type="cofactor">
    <cofactor evidence="12">
        <name>Mg(2+)</name>
        <dbReference type="ChEBI" id="CHEBI:18420"/>
    </cofactor>
    <text evidence="12">Requires a divalent cation, most likely magnesium in vivo, as an electrophilic catalyst to aid phosphoryl group transfer. It is the chelate of the metal and the nucleotide that is the actual substrate.</text>
</comment>
<dbReference type="Pfam" id="PF00294">
    <property type="entry name" value="PfkB"/>
    <property type="match status" value="1"/>
</dbReference>
<evidence type="ECO:0000256" key="5">
    <source>
        <dbReference type="ARBA" id="ARBA00022723"/>
    </source>
</evidence>
<comment type="similarity">
    <text evidence="1">Belongs to the carbohydrate kinase pfkB family.</text>
</comment>
<keyword evidence="10 12" id="KW-0630">Potassium</keyword>
<dbReference type="InterPro" id="IPR029056">
    <property type="entry name" value="Ribokinase-like"/>
</dbReference>
<keyword evidence="8 12" id="KW-0067">ATP-binding</keyword>
<evidence type="ECO:0000256" key="2">
    <source>
        <dbReference type="ARBA" id="ARBA00012035"/>
    </source>
</evidence>
<dbReference type="PANTHER" id="PTHR10584:SF166">
    <property type="entry name" value="RIBOKINASE"/>
    <property type="match status" value="1"/>
</dbReference>
<feature type="binding site" evidence="12">
    <location>
        <position position="273"/>
    </location>
    <ligand>
        <name>K(+)</name>
        <dbReference type="ChEBI" id="CHEBI:29103"/>
    </ligand>
</feature>
<feature type="binding site" evidence="12">
    <location>
        <begin position="237"/>
        <end position="238"/>
    </location>
    <ligand>
        <name>ATP</name>
        <dbReference type="ChEBI" id="CHEBI:30616"/>
    </ligand>
</feature>
<comment type="function">
    <text evidence="12">Catalyzes the phosphorylation of ribose at O-5 in a reaction requiring ATP and magnesium. The resulting D-ribose-5-phosphate can then be used either for sythesis of nucleotides, histidine, and tryptophan, or as a component of the pentose phosphate pathway.</text>
</comment>
<evidence type="ECO:0000256" key="3">
    <source>
        <dbReference type="ARBA" id="ARBA00016943"/>
    </source>
</evidence>
<dbReference type="GO" id="GO:0046872">
    <property type="term" value="F:metal ion binding"/>
    <property type="evidence" value="ECO:0007669"/>
    <property type="project" value="UniProtKB-KW"/>
</dbReference>
<keyword evidence="4 12" id="KW-0808">Transferase</keyword>
<feature type="active site" description="Proton acceptor" evidence="12">
    <location>
        <position position="238"/>
    </location>
</feature>
<dbReference type="OrthoDB" id="9775849at2"/>
<feature type="domain" description="Carbohydrate kinase PfkB" evidence="13">
    <location>
        <begin position="2"/>
        <end position="280"/>
    </location>
</feature>
<evidence type="ECO:0000313" key="14">
    <source>
        <dbReference type="EMBL" id="OZS78423.1"/>
    </source>
</evidence>
<dbReference type="NCBIfam" id="TIGR02152">
    <property type="entry name" value="D_ribokin_bact"/>
    <property type="match status" value="1"/>
</dbReference>
<evidence type="ECO:0000256" key="8">
    <source>
        <dbReference type="ARBA" id="ARBA00022840"/>
    </source>
</evidence>
<evidence type="ECO:0000256" key="1">
    <source>
        <dbReference type="ARBA" id="ARBA00005380"/>
    </source>
</evidence>
<keyword evidence="6 12" id="KW-0547">Nucleotide-binding</keyword>
<proteinExistence type="inferred from homology"/>
<evidence type="ECO:0000256" key="7">
    <source>
        <dbReference type="ARBA" id="ARBA00022777"/>
    </source>
</evidence>
<dbReference type="InterPro" id="IPR002139">
    <property type="entry name" value="Ribo/fructo_kinase"/>
</dbReference>
<feature type="binding site" evidence="12">
    <location>
        <position position="136"/>
    </location>
    <ligand>
        <name>substrate</name>
    </ligand>
</feature>
<dbReference type="AlphaFoldDB" id="A0A264W4A0"/>
<comment type="subcellular location">
    <subcellularLocation>
        <location evidence="12">Cytoplasm</location>
    </subcellularLocation>
</comment>
<dbReference type="InterPro" id="IPR011611">
    <property type="entry name" value="PfkB_dom"/>
</dbReference>
<gene>
    <name evidence="12 14" type="primary">rbsK</name>
    <name evidence="14" type="ORF">CF394_06600</name>
</gene>
<keyword evidence="9 12" id="KW-0460">Magnesium</keyword>
<dbReference type="InterPro" id="IPR002173">
    <property type="entry name" value="Carboh/pur_kinase_PfkB_CS"/>
</dbReference>
<dbReference type="PANTHER" id="PTHR10584">
    <property type="entry name" value="SUGAR KINASE"/>
    <property type="match status" value="1"/>
</dbReference>
<evidence type="ECO:0000259" key="13">
    <source>
        <dbReference type="Pfam" id="PF00294"/>
    </source>
</evidence>
<dbReference type="HAMAP" id="MF_01987">
    <property type="entry name" value="Ribokinase"/>
    <property type="match status" value="1"/>
</dbReference>
<evidence type="ECO:0000256" key="11">
    <source>
        <dbReference type="ARBA" id="ARBA00023277"/>
    </source>
</evidence>
<comment type="caution">
    <text evidence="14">The sequence shown here is derived from an EMBL/GenBank/DDBJ whole genome shotgun (WGS) entry which is preliminary data.</text>
</comment>
<dbReference type="GO" id="GO:0004747">
    <property type="term" value="F:ribokinase activity"/>
    <property type="evidence" value="ECO:0007669"/>
    <property type="project" value="UniProtKB-UniRule"/>
</dbReference>
<evidence type="ECO:0000256" key="4">
    <source>
        <dbReference type="ARBA" id="ARBA00022679"/>
    </source>
</evidence>
<feature type="binding site" evidence="12">
    <location>
        <position position="232"/>
    </location>
    <ligand>
        <name>K(+)</name>
        <dbReference type="ChEBI" id="CHEBI:29103"/>
    </ligand>
</feature>
<evidence type="ECO:0000256" key="10">
    <source>
        <dbReference type="ARBA" id="ARBA00022958"/>
    </source>
</evidence>
<dbReference type="SUPFAM" id="SSF53613">
    <property type="entry name" value="Ribokinase-like"/>
    <property type="match status" value="1"/>
</dbReference>
<feature type="binding site" evidence="12">
    <location>
        <begin position="37"/>
        <end position="41"/>
    </location>
    <ligand>
        <name>substrate</name>
    </ligand>
</feature>
<protein>
    <recommendedName>
        <fullName evidence="3 12">Ribokinase</fullName>
        <shortName evidence="12">RK</shortName>
        <ecNumber evidence="2 12">2.7.1.15</ecNumber>
    </recommendedName>
</protein>
<evidence type="ECO:0000256" key="12">
    <source>
        <dbReference type="HAMAP-Rule" id="MF_01987"/>
    </source>
</evidence>
<evidence type="ECO:0000256" key="9">
    <source>
        <dbReference type="ARBA" id="ARBA00022842"/>
    </source>
</evidence>